<dbReference type="AlphaFoldDB" id="A0A553HL12"/>
<feature type="transmembrane region" description="Helical" evidence="1">
    <location>
        <begin position="32"/>
        <end position="51"/>
    </location>
</feature>
<dbReference type="OrthoDB" id="3540210at2759"/>
<keyword evidence="1" id="KW-0472">Membrane</keyword>
<keyword evidence="1" id="KW-0812">Transmembrane</keyword>
<protein>
    <submittedName>
        <fullName evidence="2">Uncharacterized protein</fullName>
    </submittedName>
</protein>
<reference evidence="3" key="1">
    <citation type="submission" date="2019-06" db="EMBL/GenBank/DDBJ databases">
        <title>Draft genome sequence of the griseofulvin-producing fungus Xylaria cubensis strain G536.</title>
        <authorList>
            <person name="Mead M.E."/>
            <person name="Raja H.A."/>
            <person name="Steenwyk J.L."/>
            <person name="Knowles S.L."/>
            <person name="Oberlies N.H."/>
            <person name="Rokas A."/>
        </authorList>
    </citation>
    <scope>NUCLEOTIDE SEQUENCE [LARGE SCALE GENOMIC DNA]</scope>
    <source>
        <strain evidence="3">G536</strain>
    </source>
</reference>
<gene>
    <name evidence="2" type="ORF">FHL15_010505</name>
</gene>
<feature type="transmembrane region" description="Helical" evidence="1">
    <location>
        <begin position="111"/>
        <end position="131"/>
    </location>
</feature>
<keyword evidence="3" id="KW-1185">Reference proteome</keyword>
<dbReference type="Proteomes" id="UP000319160">
    <property type="component" value="Unassembled WGS sequence"/>
</dbReference>
<organism evidence="2 3">
    <name type="scientific">Xylaria flabelliformis</name>
    <dbReference type="NCBI Taxonomy" id="2512241"/>
    <lineage>
        <taxon>Eukaryota</taxon>
        <taxon>Fungi</taxon>
        <taxon>Dikarya</taxon>
        <taxon>Ascomycota</taxon>
        <taxon>Pezizomycotina</taxon>
        <taxon>Sordariomycetes</taxon>
        <taxon>Xylariomycetidae</taxon>
        <taxon>Xylariales</taxon>
        <taxon>Xylariaceae</taxon>
        <taxon>Xylaria</taxon>
    </lineage>
</organism>
<evidence type="ECO:0000313" key="2">
    <source>
        <dbReference type="EMBL" id="TRX88646.1"/>
    </source>
</evidence>
<evidence type="ECO:0000313" key="3">
    <source>
        <dbReference type="Proteomes" id="UP000319160"/>
    </source>
</evidence>
<feature type="transmembrane region" description="Helical" evidence="1">
    <location>
        <begin position="528"/>
        <end position="557"/>
    </location>
</feature>
<keyword evidence="1" id="KW-1133">Transmembrane helix</keyword>
<name>A0A553HL12_9PEZI</name>
<dbReference type="EMBL" id="VFLP01000083">
    <property type="protein sequence ID" value="TRX88646.1"/>
    <property type="molecule type" value="Genomic_DNA"/>
</dbReference>
<comment type="caution">
    <text evidence="2">The sequence shown here is derived from an EMBL/GenBank/DDBJ whole genome shotgun (WGS) entry which is preliminary data.</text>
</comment>
<sequence>MSLTQSVHIGFWTNWSKGQILGSTLTLSRLDANLLIAFLAFWVTIVTSHIWKLTCFILHGIFSSASEPHDGFYHQRQLLLRNSSGPGPSVWTLLQIIWAWRKLTWKPYSKGVPLLATAIFLAISFAAVSGLSSRVVTGNEVLISNSSCGLILQPQTERNQKETYGVYIPYLVNNTIESAIYAQKCYTANSASPADCGVYVQHAIAPHNINFDSSCPFAPRICQSQDSNLVIDSGLLSSDEHFGVNTPPDQQVQLRQVTSCAPLVTEGYNSSAWEPEGRQLTRYHYGTSLSSSSSTSNDEDDYTFQFPNVRSREFLKIGYTYGIQDYNLVPFSAHFLNGSIYGPYSFIPITDLQRNNSDIVLVGLSSSNLKFLEKTNDPWYRATRDLGSAFQADEAGQALGCSSLYDTFVEMSDMLAAHEAELQRFQWIYAAAISAGFDLKTMLQTLGTQALTARNTLTSNTQGPLADNQWQLDVLYWYSIQMALIQKAFINTALGPSDPRLVKLGYHQPPTSTVEEDMCRNQKMISTAFVSFSVLGLAVIAFSGVLIVALSMAILPLANLALSLLKKDASHLREWSAGSPYQLHRLANEEIGAGTWSRADEDIPVTNEYEALALLELSDPSHTRLKPPPQKYCTYSEHGREYMSAQTGGE</sequence>
<evidence type="ECO:0000256" key="1">
    <source>
        <dbReference type="SAM" id="Phobius"/>
    </source>
</evidence>
<proteinExistence type="predicted"/>
<accession>A0A553HL12</accession>